<reference evidence="8 9" key="1">
    <citation type="submission" date="2019-07" db="EMBL/GenBank/DDBJ databases">
        <title>Full genome sequence of Luteimonas sp. Gr-4.</title>
        <authorList>
            <person name="Im W.-T."/>
        </authorList>
    </citation>
    <scope>NUCLEOTIDE SEQUENCE [LARGE SCALE GENOMIC DNA]</scope>
    <source>
        <strain evidence="8 9">Gr-4</strain>
    </source>
</reference>
<feature type="transmembrane region" description="Helical" evidence="6">
    <location>
        <begin position="9"/>
        <end position="28"/>
    </location>
</feature>
<dbReference type="AlphaFoldDB" id="A0A518N3J6"/>
<feature type="domain" description="GtrA/DPMS transmembrane" evidence="7">
    <location>
        <begin position="10"/>
        <end position="124"/>
    </location>
</feature>
<feature type="transmembrane region" description="Helical" evidence="6">
    <location>
        <begin position="71"/>
        <end position="89"/>
    </location>
</feature>
<evidence type="ECO:0000256" key="4">
    <source>
        <dbReference type="ARBA" id="ARBA00022989"/>
    </source>
</evidence>
<dbReference type="GO" id="GO:0005886">
    <property type="term" value="C:plasma membrane"/>
    <property type="evidence" value="ECO:0007669"/>
    <property type="project" value="TreeGrafter"/>
</dbReference>
<feature type="transmembrane region" description="Helical" evidence="6">
    <location>
        <begin position="101"/>
        <end position="119"/>
    </location>
</feature>
<dbReference type="GO" id="GO:0000271">
    <property type="term" value="P:polysaccharide biosynthetic process"/>
    <property type="evidence" value="ECO:0007669"/>
    <property type="project" value="InterPro"/>
</dbReference>
<proteinExistence type="inferred from homology"/>
<sequence length="127" mass="14098">MSLVRQGPSYLAIGGIQWLLDWAVMVLLSHLGLRIGLANIVGRVCGALLGFWLNGKFTFTGEGHALGRRQLLRFVAMWLVMTLLSTVAIEAIDDLLGRQWAWLAKPLVEAGLGVLGFVVSRHWIYRL</sequence>
<accession>A0A518N3J6</accession>
<keyword evidence="5 6" id="KW-0472">Membrane</keyword>
<dbReference type="PANTHER" id="PTHR38459">
    <property type="entry name" value="PROPHAGE BACTOPRENOL-LINKED GLUCOSE TRANSLOCASE HOMOLOG"/>
    <property type="match status" value="1"/>
</dbReference>
<keyword evidence="9" id="KW-1185">Reference proteome</keyword>
<evidence type="ECO:0000313" key="9">
    <source>
        <dbReference type="Proteomes" id="UP000316584"/>
    </source>
</evidence>
<evidence type="ECO:0000256" key="6">
    <source>
        <dbReference type="SAM" id="Phobius"/>
    </source>
</evidence>
<feature type="transmembrane region" description="Helical" evidence="6">
    <location>
        <begin position="40"/>
        <end position="59"/>
    </location>
</feature>
<dbReference type="InterPro" id="IPR051401">
    <property type="entry name" value="GtrA_CellWall_Glycosyl"/>
</dbReference>
<dbReference type="PANTHER" id="PTHR38459:SF1">
    <property type="entry name" value="PROPHAGE BACTOPRENOL-LINKED GLUCOSE TRANSLOCASE HOMOLOG"/>
    <property type="match status" value="1"/>
</dbReference>
<comment type="similarity">
    <text evidence="2">Belongs to the GtrA family.</text>
</comment>
<dbReference type="KEGG" id="lug:FPZ22_05920"/>
<keyword evidence="3 6" id="KW-0812">Transmembrane</keyword>
<protein>
    <submittedName>
        <fullName evidence="8">GtrA family protein</fullName>
    </submittedName>
</protein>
<dbReference type="Proteomes" id="UP000316584">
    <property type="component" value="Chromosome"/>
</dbReference>
<keyword evidence="4 6" id="KW-1133">Transmembrane helix</keyword>
<evidence type="ECO:0000256" key="3">
    <source>
        <dbReference type="ARBA" id="ARBA00022692"/>
    </source>
</evidence>
<dbReference type="OrthoDB" id="5966606at2"/>
<evidence type="ECO:0000256" key="5">
    <source>
        <dbReference type="ARBA" id="ARBA00023136"/>
    </source>
</evidence>
<evidence type="ECO:0000259" key="7">
    <source>
        <dbReference type="Pfam" id="PF04138"/>
    </source>
</evidence>
<organism evidence="8 9">
    <name type="scientific">Luteimonas granuli</name>
    <dbReference type="NCBI Taxonomy" id="1176533"/>
    <lineage>
        <taxon>Bacteria</taxon>
        <taxon>Pseudomonadati</taxon>
        <taxon>Pseudomonadota</taxon>
        <taxon>Gammaproteobacteria</taxon>
        <taxon>Lysobacterales</taxon>
        <taxon>Lysobacteraceae</taxon>
        <taxon>Luteimonas</taxon>
    </lineage>
</organism>
<dbReference type="RefSeq" id="WP_144891286.1">
    <property type="nucleotide sequence ID" value="NZ_CP042218.1"/>
</dbReference>
<gene>
    <name evidence="8" type="ORF">FPZ22_05920</name>
</gene>
<dbReference type="InterPro" id="IPR007267">
    <property type="entry name" value="GtrA_DPMS_TM"/>
</dbReference>
<dbReference type="EMBL" id="CP042218">
    <property type="protein sequence ID" value="QDW66489.1"/>
    <property type="molecule type" value="Genomic_DNA"/>
</dbReference>
<evidence type="ECO:0000313" key="8">
    <source>
        <dbReference type="EMBL" id="QDW66489.1"/>
    </source>
</evidence>
<comment type="subcellular location">
    <subcellularLocation>
        <location evidence="1">Membrane</location>
        <topology evidence="1">Multi-pass membrane protein</topology>
    </subcellularLocation>
</comment>
<name>A0A518N3J6_9GAMM</name>
<dbReference type="Pfam" id="PF04138">
    <property type="entry name" value="GtrA_DPMS_TM"/>
    <property type="match status" value="1"/>
</dbReference>
<evidence type="ECO:0000256" key="2">
    <source>
        <dbReference type="ARBA" id="ARBA00009399"/>
    </source>
</evidence>
<evidence type="ECO:0000256" key="1">
    <source>
        <dbReference type="ARBA" id="ARBA00004141"/>
    </source>
</evidence>